<feature type="non-terminal residue" evidence="2">
    <location>
        <position position="52"/>
    </location>
</feature>
<feature type="region of interest" description="Disordered" evidence="1">
    <location>
        <begin position="17"/>
        <end position="52"/>
    </location>
</feature>
<sequence length="52" mass="5512">MPPVPGSQVRTVTLSTLDPLMPPVPGSQVRTLTPLTLDPHATSTRLPSENAH</sequence>
<comment type="caution">
    <text evidence="2">The sequence shown here is derived from an EMBL/GenBank/DDBJ whole genome shotgun (WGS) entry which is preliminary data.</text>
</comment>
<dbReference type="Proteomes" id="UP001066276">
    <property type="component" value="Chromosome 4_2"/>
</dbReference>
<organism evidence="2 3">
    <name type="scientific">Pleurodeles waltl</name>
    <name type="common">Iberian ribbed newt</name>
    <dbReference type="NCBI Taxonomy" id="8319"/>
    <lineage>
        <taxon>Eukaryota</taxon>
        <taxon>Metazoa</taxon>
        <taxon>Chordata</taxon>
        <taxon>Craniata</taxon>
        <taxon>Vertebrata</taxon>
        <taxon>Euteleostomi</taxon>
        <taxon>Amphibia</taxon>
        <taxon>Batrachia</taxon>
        <taxon>Caudata</taxon>
        <taxon>Salamandroidea</taxon>
        <taxon>Salamandridae</taxon>
        <taxon>Pleurodelinae</taxon>
        <taxon>Pleurodeles</taxon>
    </lineage>
</organism>
<keyword evidence="3" id="KW-1185">Reference proteome</keyword>
<gene>
    <name evidence="2" type="ORF">NDU88_007967</name>
</gene>
<evidence type="ECO:0000313" key="3">
    <source>
        <dbReference type="Proteomes" id="UP001066276"/>
    </source>
</evidence>
<accession>A0AAV7STW1</accession>
<dbReference type="EMBL" id="JANPWB010000008">
    <property type="protein sequence ID" value="KAJ1167578.1"/>
    <property type="molecule type" value="Genomic_DNA"/>
</dbReference>
<evidence type="ECO:0000256" key="1">
    <source>
        <dbReference type="SAM" id="MobiDB-lite"/>
    </source>
</evidence>
<name>A0AAV7STW1_PLEWA</name>
<protein>
    <submittedName>
        <fullName evidence="2">Uncharacterized protein</fullName>
    </submittedName>
</protein>
<proteinExistence type="predicted"/>
<dbReference type="AlphaFoldDB" id="A0AAV7STW1"/>
<reference evidence="2" key="1">
    <citation type="journal article" date="2022" name="bioRxiv">
        <title>Sequencing and chromosome-scale assembly of the giantPleurodeles waltlgenome.</title>
        <authorList>
            <person name="Brown T."/>
            <person name="Elewa A."/>
            <person name="Iarovenko S."/>
            <person name="Subramanian E."/>
            <person name="Araus A.J."/>
            <person name="Petzold A."/>
            <person name="Susuki M."/>
            <person name="Suzuki K.-i.T."/>
            <person name="Hayashi T."/>
            <person name="Toyoda A."/>
            <person name="Oliveira C."/>
            <person name="Osipova E."/>
            <person name="Leigh N.D."/>
            <person name="Simon A."/>
            <person name="Yun M.H."/>
        </authorList>
    </citation>
    <scope>NUCLEOTIDE SEQUENCE</scope>
    <source>
        <strain evidence="2">20211129_DDA</strain>
        <tissue evidence="2">Liver</tissue>
    </source>
</reference>
<feature type="compositionally biased region" description="Polar residues" evidence="1">
    <location>
        <begin position="41"/>
        <end position="52"/>
    </location>
</feature>
<evidence type="ECO:0000313" key="2">
    <source>
        <dbReference type="EMBL" id="KAJ1167578.1"/>
    </source>
</evidence>